<gene>
    <name evidence="1" type="ORF">Sangu_2843300</name>
</gene>
<accession>A0AAW2IQR7</accession>
<protein>
    <recommendedName>
        <fullName evidence="2">DUF4283 domain-containing protein</fullName>
    </recommendedName>
</protein>
<evidence type="ECO:0000313" key="1">
    <source>
        <dbReference type="EMBL" id="KAL0284152.1"/>
    </source>
</evidence>
<reference evidence="1" key="1">
    <citation type="submission" date="2020-06" db="EMBL/GenBank/DDBJ databases">
        <authorList>
            <person name="Li T."/>
            <person name="Hu X."/>
            <person name="Zhang T."/>
            <person name="Song X."/>
            <person name="Zhang H."/>
            <person name="Dai N."/>
            <person name="Sheng W."/>
            <person name="Hou X."/>
            <person name="Wei L."/>
        </authorList>
    </citation>
    <scope>NUCLEOTIDE SEQUENCE</scope>
    <source>
        <strain evidence="1">G01</strain>
        <tissue evidence="1">Leaf</tissue>
    </source>
</reference>
<dbReference type="EMBL" id="JACGWK010001673">
    <property type="protein sequence ID" value="KAL0284152.1"/>
    <property type="molecule type" value="Genomic_DNA"/>
</dbReference>
<dbReference type="AlphaFoldDB" id="A0AAW2IQR7"/>
<reference evidence="1" key="2">
    <citation type="journal article" date="2024" name="Plant">
        <title>Genomic evolution and insights into agronomic trait innovations of Sesamum species.</title>
        <authorList>
            <person name="Miao H."/>
            <person name="Wang L."/>
            <person name="Qu L."/>
            <person name="Liu H."/>
            <person name="Sun Y."/>
            <person name="Le M."/>
            <person name="Wang Q."/>
            <person name="Wei S."/>
            <person name="Zheng Y."/>
            <person name="Lin W."/>
            <person name="Duan Y."/>
            <person name="Cao H."/>
            <person name="Xiong S."/>
            <person name="Wang X."/>
            <person name="Wei L."/>
            <person name="Li C."/>
            <person name="Ma Q."/>
            <person name="Ju M."/>
            <person name="Zhao R."/>
            <person name="Li G."/>
            <person name="Mu C."/>
            <person name="Tian Q."/>
            <person name="Mei H."/>
            <person name="Zhang T."/>
            <person name="Gao T."/>
            <person name="Zhang H."/>
        </authorList>
    </citation>
    <scope>NUCLEOTIDE SEQUENCE</scope>
    <source>
        <strain evidence="1">G01</strain>
    </source>
</reference>
<name>A0AAW2IQR7_9LAMI</name>
<sequence>MAVYSSGLFSWSEAVLPAGNHLLVRIGRDYSMCLQQQWILLSILYQVCHGGGHRGWPLAVSRSAYRASGLEQGMSLRRQQHTQIPVWIRLKHLPMEYWTDEGLSTVASGVGTPLYTMASLRVFPP</sequence>
<comment type="caution">
    <text evidence="1">The sequence shown here is derived from an EMBL/GenBank/DDBJ whole genome shotgun (WGS) entry which is preliminary data.</text>
</comment>
<proteinExistence type="predicted"/>
<organism evidence="1">
    <name type="scientific">Sesamum angustifolium</name>
    <dbReference type="NCBI Taxonomy" id="2727405"/>
    <lineage>
        <taxon>Eukaryota</taxon>
        <taxon>Viridiplantae</taxon>
        <taxon>Streptophyta</taxon>
        <taxon>Embryophyta</taxon>
        <taxon>Tracheophyta</taxon>
        <taxon>Spermatophyta</taxon>
        <taxon>Magnoliopsida</taxon>
        <taxon>eudicotyledons</taxon>
        <taxon>Gunneridae</taxon>
        <taxon>Pentapetalae</taxon>
        <taxon>asterids</taxon>
        <taxon>lamiids</taxon>
        <taxon>Lamiales</taxon>
        <taxon>Pedaliaceae</taxon>
        <taxon>Sesamum</taxon>
    </lineage>
</organism>
<evidence type="ECO:0008006" key="2">
    <source>
        <dbReference type="Google" id="ProtNLM"/>
    </source>
</evidence>